<evidence type="ECO:0000313" key="9">
    <source>
        <dbReference type="Proteomes" id="UP000676310"/>
    </source>
</evidence>
<evidence type="ECO:0000256" key="2">
    <source>
        <dbReference type="ARBA" id="ARBA00022692"/>
    </source>
</evidence>
<sequence>MLPQAVLCLAFGTLASAQAACYWRNGGEQTVAKYWPCSNDTSDPLSHVCCKIGESEDTCLPNGICEAFAPTNETRGLWFRESCTLQNWEAGGCQDLCSSGDEQRKNDVTVTPCDGTATSEFWCCGDSDACCTDPNLEKFKVDPLFKAVITSSLLPSPTSASIPPSSPSSSNTPTPSPTETQQNNVSAGLSTGAKAGIGVGAAFGVIALIAVGVFIGRRTHKKRKEATEATSYYEPVKEALPPAYRHEAPIDEASRYEAPTTQTQAPVELAGDQINPQELSGRGR</sequence>
<feature type="signal peptide" evidence="7">
    <location>
        <begin position="1"/>
        <end position="19"/>
    </location>
</feature>
<comment type="caution">
    <text evidence="8">The sequence shown here is derived from an EMBL/GenBank/DDBJ whole genome shotgun (WGS) entry which is preliminary data.</text>
</comment>
<comment type="subcellular location">
    <subcellularLocation>
        <location evidence="1">Membrane</location>
        <topology evidence="1">Single-pass membrane protein</topology>
    </subcellularLocation>
</comment>
<dbReference type="EMBL" id="CAJRGZ010000016">
    <property type="protein sequence ID" value="CAG5154234.1"/>
    <property type="molecule type" value="Genomic_DNA"/>
</dbReference>
<accession>A0A8J2N068</accession>
<dbReference type="Proteomes" id="UP000676310">
    <property type="component" value="Unassembled WGS sequence"/>
</dbReference>
<dbReference type="AlphaFoldDB" id="A0A8J2N068"/>
<evidence type="ECO:0008006" key="10">
    <source>
        <dbReference type="Google" id="ProtNLM"/>
    </source>
</evidence>
<evidence type="ECO:0000256" key="4">
    <source>
        <dbReference type="ARBA" id="ARBA00023136"/>
    </source>
</evidence>
<keyword evidence="3 6" id="KW-1133">Transmembrane helix</keyword>
<feature type="region of interest" description="Disordered" evidence="5">
    <location>
        <begin position="257"/>
        <end position="284"/>
    </location>
</feature>
<evidence type="ECO:0000256" key="1">
    <source>
        <dbReference type="ARBA" id="ARBA00004167"/>
    </source>
</evidence>
<name>A0A8J2N068_9PLEO</name>
<feature type="compositionally biased region" description="Low complexity" evidence="5">
    <location>
        <begin position="155"/>
        <end position="173"/>
    </location>
</feature>
<feature type="chain" id="PRO_5035305954" description="Mid2 domain-containing protein" evidence="7">
    <location>
        <begin position="20"/>
        <end position="284"/>
    </location>
</feature>
<gene>
    <name evidence="8" type="ORF">ALTATR162_LOCUS3524</name>
</gene>
<feature type="transmembrane region" description="Helical" evidence="6">
    <location>
        <begin position="195"/>
        <end position="215"/>
    </location>
</feature>
<feature type="region of interest" description="Disordered" evidence="5">
    <location>
        <begin position="155"/>
        <end position="185"/>
    </location>
</feature>
<evidence type="ECO:0000313" key="8">
    <source>
        <dbReference type="EMBL" id="CAG5154234.1"/>
    </source>
</evidence>
<dbReference type="PANTHER" id="PTHR15549:SF33">
    <property type="entry name" value="MEMBRANE PROTEIN WSC4, PUTATIVE (AFU_ORTHOLOGUE AFUA_5G09020)-RELATED"/>
    <property type="match status" value="1"/>
</dbReference>
<dbReference type="InterPro" id="IPR051694">
    <property type="entry name" value="Immunoregulatory_rcpt-like"/>
</dbReference>
<keyword evidence="7" id="KW-0732">Signal</keyword>
<evidence type="ECO:0000256" key="7">
    <source>
        <dbReference type="SAM" id="SignalP"/>
    </source>
</evidence>
<keyword evidence="4 6" id="KW-0472">Membrane</keyword>
<reference evidence="8" key="1">
    <citation type="submission" date="2021-05" db="EMBL/GenBank/DDBJ databases">
        <authorList>
            <person name="Stam R."/>
        </authorList>
    </citation>
    <scope>NUCLEOTIDE SEQUENCE</scope>
    <source>
        <strain evidence="8">CS162</strain>
    </source>
</reference>
<dbReference type="GO" id="GO:0016020">
    <property type="term" value="C:membrane"/>
    <property type="evidence" value="ECO:0007669"/>
    <property type="project" value="UniProtKB-SubCell"/>
</dbReference>
<dbReference type="PANTHER" id="PTHR15549">
    <property type="entry name" value="PAIRED IMMUNOGLOBULIN-LIKE TYPE 2 RECEPTOR"/>
    <property type="match status" value="1"/>
</dbReference>
<evidence type="ECO:0000256" key="3">
    <source>
        <dbReference type="ARBA" id="ARBA00022989"/>
    </source>
</evidence>
<keyword evidence="9" id="KW-1185">Reference proteome</keyword>
<evidence type="ECO:0000256" key="6">
    <source>
        <dbReference type="SAM" id="Phobius"/>
    </source>
</evidence>
<protein>
    <recommendedName>
        <fullName evidence="10">Mid2 domain-containing protein</fullName>
    </recommendedName>
</protein>
<organism evidence="8 9">
    <name type="scientific">Alternaria atra</name>
    <dbReference type="NCBI Taxonomy" id="119953"/>
    <lineage>
        <taxon>Eukaryota</taxon>
        <taxon>Fungi</taxon>
        <taxon>Dikarya</taxon>
        <taxon>Ascomycota</taxon>
        <taxon>Pezizomycotina</taxon>
        <taxon>Dothideomycetes</taxon>
        <taxon>Pleosporomycetidae</taxon>
        <taxon>Pleosporales</taxon>
        <taxon>Pleosporineae</taxon>
        <taxon>Pleosporaceae</taxon>
        <taxon>Alternaria</taxon>
        <taxon>Alternaria sect. Ulocladioides</taxon>
    </lineage>
</organism>
<proteinExistence type="predicted"/>
<dbReference type="OrthoDB" id="5215637at2759"/>
<keyword evidence="2 6" id="KW-0812">Transmembrane</keyword>
<dbReference type="GeneID" id="67015090"/>
<evidence type="ECO:0000256" key="5">
    <source>
        <dbReference type="SAM" id="MobiDB-lite"/>
    </source>
</evidence>
<dbReference type="GO" id="GO:0071944">
    <property type="term" value="C:cell periphery"/>
    <property type="evidence" value="ECO:0007669"/>
    <property type="project" value="UniProtKB-ARBA"/>
</dbReference>
<dbReference type="RefSeq" id="XP_043167067.1">
    <property type="nucleotide sequence ID" value="XM_043311132.1"/>
</dbReference>